<feature type="transmembrane region" description="Helical" evidence="13">
    <location>
        <begin position="143"/>
        <end position="164"/>
    </location>
</feature>
<comment type="similarity">
    <text evidence="12">Belongs to the cytochrome b561 family.</text>
</comment>
<dbReference type="AlphaFoldDB" id="A0A4Q7V8J7"/>
<protein>
    <submittedName>
        <fullName evidence="15">Cytochrome b561</fullName>
    </submittedName>
</protein>
<evidence type="ECO:0000256" key="8">
    <source>
        <dbReference type="ARBA" id="ARBA00022982"/>
    </source>
</evidence>
<evidence type="ECO:0000256" key="5">
    <source>
        <dbReference type="ARBA" id="ARBA00022617"/>
    </source>
</evidence>
<dbReference type="EMBL" id="SHKO01000003">
    <property type="protein sequence ID" value="RZT93031.1"/>
    <property type="molecule type" value="Genomic_DNA"/>
</dbReference>
<keyword evidence="6 13" id="KW-0812">Transmembrane</keyword>
<dbReference type="Proteomes" id="UP000293398">
    <property type="component" value="Unassembled WGS sequence"/>
</dbReference>
<dbReference type="Pfam" id="PF01292">
    <property type="entry name" value="Ni_hydr_CYTB"/>
    <property type="match status" value="1"/>
</dbReference>
<dbReference type="InterPro" id="IPR016174">
    <property type="entry name" value="Di-haem_cyt_TM"/>
</dbReference>
<evidence type="ECO:0000313" key="16">
    <source>
        <dbReference type="Proteomes" id="UP000293398"/>
    </source>
</evidence>
<dbReference type="PANTHER" id="PTHR30529">
    <property type="entry name" value="CYTOCHROME B561"/>
    <property type="match status" value="1"/>
</dbReference>
<keyword evidence="3" id="KW-0813">Transport</keyword>
<accession>A0A4Q7V8J7</accession>
<feature type="transmembrane region" description="Helical" evidence="13">
    <location>
        <begin position="43"/>
        <end position="65"/>
    </location>
</feature>
<keyword evidence="7" id="KW-0479">Metal-binding</keyword>
<dbReference type="GO" id="GO:0022904">
    <property type="term" value="P:respiratory electron transport chain"/>
    <property type="evidence" value="ECO:0007669"/>
    <property type="project" value="InterPro"/>
</dbReference>
<dbReference type="SUPFAM" id="SSF81342">
    <property type="entry name" value="Transmembrane di-heme cytochromes"/>
    <property type="match status" value="1"/>
</dbReference>
<keyword evidence="11 13" id="KW-0472">Membrane</keyword>
<evidence type="ECO:0000256" key="10">
    <source>
        <dbReference type="ARBA" id="ARBA00023004"/>
    </source>
</evidence>
<evidence type="ECO:0000256" key="1">
    <source>
        <dbReference type="ARBA" id="ARBA00001970"/>
    </source>
</evidence>
<evidence type="ECO:0000256" key="12">
    <source>
        <dbReference type="ARBA" id="ARBA00037975"/>
    </source>
</evidence>
<keyword evidence="9 13" id="KW-1133">Transmembrane helix</keyword>
<reference evidence="15 16" key="1">
    <citation type="submission" date="2019-02" db="EMBL/GenBank/DDBJ databases">
        <title>Genomic Encyclopedia of Type Strains, Phase IV (KMG-IV): sequencing the most valuable type-strain genomes for metagenomic binning, comparative biology and taxonomic classification.</title>
        <authorList>
            <person name="Goeker M."/>
        </authorList>
    </citation>
    <scope>NUCLEOTIDE SEQUENCE [LARGE SCALE GENOMIC DNA]</scope>
    <source>
        <strain evidence="15 16">DSM 23814</strain>
    </source>
</reference>
<keyword evidence="10" id="KW-0408">Iron</keyword>
<feature type="domain" description="Cytochrome b561 bacterial/Ni-hydrogenase" evidence="14">
    <location>
        <begin position="5"/>
        <end position="177"/>
    </location>
</feature>
<feature type="transmembrane region" description="Helical" evidence="13">
    <location>
        <begin position="85"/>
        <end position="107"/>
    </location>
</feature>
<dbReference type="InterPro" id="IPR052168">
    <property type="entry name" value="Cytochrome_b561_oxidase"/>
</dbReference>
<evidence type="ECO:0000256" key="4">
    <source>
        <dbReference type="ARBA" id="ARBA00022475"/>
    </source>
</evidence>
<evidence type="ECO:0000313" key="15">
    <source>
        <dbReference type="EMBL" id="RZT93031.1"/>
    </source>
</evidence>
<dbReference type="RefSeq" id="WP_130304819.1">
    <property type="nucleotide sequence ID" value="NZ_SHKO01000003.1"/>
</dbReference>
<dbReference type="Gene3D" id="1.20.950.20">
    <property type="entry name" value="Transmembrane di-heme cytochromes, Chain C"/>
    <property type="match status" value="1"/>
</dbReference>
<dbReference type="InterPro" id="IPR011577">
    <property type="entry name" value="Cyt_b561_bac/Ni-Hgenase"/>
</dbReference>
<keyword evidence="8" id="KW-0249">Electron transport</keyword>
<dbReference type="GO" id="GO:0020037">
    <property type="term" value="F:heme binding"/>
    <property type="evidence" value="ECO:0007669"/>
    <property type="project" value="TreeGrafter"/>
</dbReference>
<evidence type="ECO:0000256" key="3">
    <source>
        <dbReference type="ARBA" id="ARBA00022448"/>
    </source>
</evidence>
<evidence type="ECO:0000256" key="9">
    <source>
        <dbReference type="ARBA" id="ARBA00022989"/>
    </source>
</evidence>
<evidence type="ECO:0000256" key="6">
    <source>
        <dbReference type="ARBA" id="ARBA00022692"/>
    </source>
</evidence>
<dbReference type="GO" id="GO:0009055">
    <property type="term" value="F:electron transfer activity"/>
    <property type="evidence" value="ECO:0007669"/>
    <property type="project" value="InterPro"/>
</dbReference>
<keyword evidence="4" id="KW-1003">Cell membrane</keyword>
<comment type="caution">
    <text evidence="15">The sequence shown here is derived from an EMBL/GenBank/DDBJ whole genome shotgun (WGS) entry which is preliminary data.</text>
</comment>
<evidence type="ECO:0000256" key="13">
    <source>
        <dbReference type="SAM" id="Phobius"/>
    </source>
</evidence>
<proteinExistence type="inferred from homology"/>
<comment type="subcellular location">
    <subcellularLocation>
        <location evidence="2">Cell membrane</location>
        <topology evidence="2">Multi-pass membrane protein</topology>
    </subcellularLocation>
</comment>
<gene>
    <name evidence="15" type="ORF">EV681_3796</name>
</gene>
<keyword evidence="5" id="KW-0349">Heme</keyword>
<keyword evidence="16" id="KW-1185">Reference proteome</keyword>
<evidence type="ECO:0000256" key="2">
    <source>
        <dbReference type="ARBA" id="ARBA00004651"/>
    </source>
</evidence>
<name>A0A4Q7V8J7_9BURK</name>
<evidence type="ECO:0000256" key="7">
    <source>
        <dbReference type="ARBA" id="ARBA00022723"/>
    </source>
</evidence>
<comment type="cofactor">
    <cofactor evidence="1">
        <name>heme b</name>
        <dbReference type="ChEBI" id="CHEBI:60344"/>
    </cofactor>
</comment>
<evidence type="ECO:0000259" key="14">
    <source>
        <dbReference type="Pfam" id="PF01292"/>
    </source>
</evidence>
<dbReference type="GO" id="GO:0005886">
    <property type="term" value="C:plasma membrane"/>
    <property type="evidence" value="ECO:0007669"/>
    <property type="project" value="UniProtKB-SubCell"/>
</dbReference>
<feature type="transmembrane region" description="Helical" evidence="13">
    <location>
        <begin position="12"/>
        <end position="31"/>
    </location>
</feature>
<dbReference type="OrthoDB" id="8536275at2"/>
<evidence type="ECO:0000256" key="11">
    <source>
        <dbReference type="ARBA" id="ARBA00023136"/>
    </source>
</evidence>
<dbReference type="PANTHER" id="PTHR30529:SF1">
    <property type="entry name" value="CYTOCHROME B561 HOMOLOG 2"/>
    <property type="match status" value="1"/>
</dbReference>
<sequence>MDAPRYTRVAMLLHWMIALCLVGQFVLGWYLESIPRGVPDRSYFVNIHKSTGILIGLLILARIGWRLTHRPPALPVSIPTWQQKAASATHFLLYFFMLLLPLTGYIASNFSKWGVKFFNTIELPPWGIEDKAIYAFFNQLHGLISWILLCLVILHVLAAVSHLVSGHREVIHRMLPGSSSGR</sequence>
<dbReference type="GO" id="GO:0046872">
    <property type="term" value="F:metal ion binding"/>
    <property type="evidence" value="ECO:0007669"/>
    <property type="project" value="UniProtKB-KW"/>
</dbReference>
<organism evidence="15 16">
    <name type="scientific">Advenella incenata</name>
    <dbReference type="NCBI Taxonomy" id="267800"/>
    <lineage>
        <taxon>Bacteria</taxon>
        <taxon>Pseudomonadati</taxon>
        <taxon>Pseudomonadota</taxon>
        <taxon>Betaproteobacteria</taxon>
        <taxon>Burkholderiales</taxon>
        <taxon>Alcaligenaceae</taxon>
    </lineage>
</organism>